<protein>
    <recommendedName>
        <fullName evidence="3">Flagellar FliJ protein</fullName>
    </recommendedName>
</protein>
<dbReference type="Proteomes" id="UP000544090">
    <property type="component" value="Unassembled WGS sequence"/>
</dbReference>
<keyword evidence="9" id="KW-0472">Membrane</keyword>
<evidence type="ECO:0000256" key="4">
    <source>
        <dbReference type="ARBA" id="ARBA00022448"/>
    </source>
</evidence>
<dbReference type="GO" id="GO:0009288">
    <property type="term" value="C:bacterial-type flagellum"/>
    <property type="evidence" value="ECO:0007669"/>
    <property type="project" value="InterPro"/>
</dbReference>
<comment type="caution">
    <text evidence="11">The sequence shown here is derived from an EMBL/GenBank/DDBJ whole genome shotgun (WGS) entry which is preliminary data.</text>
</comment>
<evidence type="ECO:0000313" key="11">
    <source>
        <dbReference type="EMBL" id="NKX53614.1"/>
    </source>
</evidence>
<dbReference type="GO" id="GO:0044781">
    <property type="term" value="P:bacterial-type flagellum organization"/>
    <property type="evidence" value="ECO:0007669"/>
    <property type="project" value="UniProtKB-KW"/>
</dbReference>
<reference evidence="11 12" key="1">
    <citation type="submission" date="2020-04" db="EMBL/GenBank/DDBJ databases">
        <title>Arthrobacter sp. nov.</title>
        <authorList>
            <person name="Liu S."/>
        </authorList>
    </citation>
    <scope>NUCLEOTIDE SEQUENCE [LARGE SCALE GENOMIC DNA]</scope>
    <source>
        <strain evidence="11 12">E918</strain>
    </source>
</reference>
<dbReference type="GO" id="GO:0006935">
    <property type="term" value="P:chemotaxis"/>
    <property type="evidence" value="ECO:0007669"/>
    <property type="project" value="UniProtKB-KW"/>
</dbReference>
<evidence type="ECO:0000256" key="7">
    <source>
        <dbReference type="ARBA" id="ARBA00022795"/>
    </source>
</evidence>
<keyword evidence="5" id="KW-1003">Cell membrane</keyword>
<dbReference type="Pfam" id="PF02050">
    <property type="entry name" value="FliJ"/>
    <property type="match status" value="1"/>
</dbReference>
<comment type="similarity">
    <text evidence="2">Belongs to the FliJ family.</text>
</comment>
<dbReference type="GO" id="GO:0005886">
    <property type="term" value="C:plasma membrane"/>
    <property type="evidence" value="ECO:0007669"/>
    <property type="project" value="UniProtKB-SubCell"/>
</dbReference>
<dbReference type="EMBL" id="JAAZSQ010000002">
    <property type="protein sequence ID" value="NKX53614.1"/>
    <property type="molecule type" value="Genomic_DNA"/>
</dbReference>
<dbReference type="InterPro" id="IPR053716">
    <property type="entry name" value="Flag_assembly_chemotaxis_eff"/>
</dbReference>
<evidence type="ECO:0000256" key="10">
    <source>
        <dbReference type="ARBA" id="ARBA00023225"/>
    </source>
</evidence>
<evidence type="ECO:0000256" key="3">
    <source>
        <dbReference type="ARBA" id="ARBA00020392"/>
    </source>
</evidence>
<evidence type="ECO:0000256" key="8">
    <source>
        <dbReference type="ARBA" id="ARBA00022927"/>
    </source>
</evidence>
<dbReference type="AlphaFoldDB" id="A0A7X6HAR4"/>
<dbReference type="InterPro" id="IPR012823">
    <property type="entry name" value="Flagell_FliJ"/>
</dbReference>
<evidence type="ECO:0000256" key="9">
    <source>
        <dbReference type="ARBA" id="ARBA00023136"/>
    </source>
</evidence>
<sequence>MSRSFPLAGLLRLRRLQQDQAAGELAAANARLQENGRNIMQARDLLGATVSEVPDTAALHAVAAARASSRSMLADLQAAEQLRRGEAEQARLAFQEARAQAIGLEKLEARHALAAAAEELRGEQVVLDEIASGSWQRGEGSR</sequence>
<keyword evidence="6" id="KW-0145">Chemotaxis</keyword>
<comment type="subcellular location">
    <subcellularLocation>
        <location evidence="1">Cell membrane</location>
        <topology evidence="1">Peripheral membrane protein</topology>
        <orientation evidence="1">Cytoplasmic side</orientation>
    </subcellularLocation>
</comment>
<keyword evidence="12" id="KW-1185">Reference proteome</keyword>
<evidence type="ECO:0000256" key="5">
    <source>
        <dbReference type="ARBA" id="ARBA00022475"/>
    </source>
</evidence>
<dbReference type="GO" id="GO:0071973">
    <property type="term" value="P:bacterial-type flagellum-dependent cell motility"/>
    <property type="evidence" value="ECO:0007669"/>
    <property type="project" value="InterPro"/>
</dbReference>
<evidence type="ECO:0000256" key="2">
    <source>
        <dbReference type="ARBA" id="ARBA00010004"/>
    </source>
</evidence>
<keyword evidence="10" id="KW-1006">Bacterial flagellum protein export</keyword>
<keyword evidence="8" id="KW-0653">Protein transport</keyword>
<evidence type="ECO:0000256" key="1">
    <source>
        <dbReference type="ARBA" id="ARBA00004413"/>
    </source>
</evidence>
<proteinExistence type="inferred from homology"/>
<dbReference type="Gene3D" id="1.10.287.1700">
    <property type="match status" value="1"/>
</dbReference>
<dbReference type="RefSeq" id="WP_168484946.1">
    <property type="nucleotide sequence ID" value="NZ_JAAZSQ010000002.1"/>
</dbReference>
<dbReference type="GO" id="GO:0015031">
    <property type="term" value="P:protein transport"/>
    <property type="evidence" value="ECO:0007669"/>
    <property type="project" value="UniProtKB-KW"/>
</dbReference>
<gene>
    <name evidence="11" type="ORF">HGG74_03465</name>
</gene>
<organism evidence="11 12">
    <name type="scientific">Arthrobacter mobilis</name>
    <dbReference type="NCBI Taxonomy" id="2724944"/>
    <lineage>
        <taxon>Bacteria</taxon>
        <taxon>Bacillati</taxon>
        <taxon>Actinomycetota</taxon>
        <taxon>Actinomycetes</taxon>
        <taxon>Micrococcales</taxon>
        <taxon>Micrococcaceae</taxon>
        <taxon>Arthrobacter</taxon>
    </lineage>
</organism>
<evidence type="ECO:0000256" key="6">
    <source>
        <dbReference type="ARBA" id="ARBA00022500"/>
    </source>
</evidence>
<name>A0A7X6HAR4_9MICC</name>
<accession>A0A7X6HAR4</accession>
<evidence type="ECO:0000313" key="12">
    <source>
        <dbReference type="Proteomes" id="UP000544090"/>
    </source>
</evidence>
<keyword evidence="4" id="KW-0813">Transport</keyword>
<keyword evidence="7" id="KW-1005">Bacterial flagellum biogenesis</keyword>